<proteinExistence type="predicted"/>
<comment type="caution">
    <text evidence="2">The sequence shown here is derived from an EMBL/GenBank/DDBJ whole genome shotgun (WGS) entry which is preliminary data.</text>
</comment>
<feature type="compositionally biased region" description="Low complexity" evidence="1">
    <location>
        <begin position="465"/>
        <end position="475"/>
    </location>
</feature>
<dbReference type="AlphaFoldDB" id="A0A428MGU2"/>
<feature type="region of interest" description="Disordered" evidence="1">
    <location>
        <begin position="439"/>
        <end position="550"/>
    </location>
</feature>
<feature type="compositionally biased region" description="Pro residues" evidence="1">
    <location>
        <begin position="541"/>
        <end position="550"/>
    </location>
</feature>
<protein>
    <submittedName>
        <fullName evidence="2">Uncharacterized protein</fullName>
    </submittedName>
</protein>
<evidence type="ECO:0000313" key="2">
    <source>
        <dbReference type="EMBL" id="RSL16221.1"/>
    </source>
</evidence>
<feature type="region of interest" description="Disordered" evidence="1">
    <location>
        <begin position="190"/>
        <end position="220"/>
    </location>
</feature>
<organism evidence="2 3">
    <name type="scientific">Edaphobacter aggregans</name>
    <dbReference type="NCBI Taxonomy" id="570835"/>
    <lineage>
        <taxon>Bacteria</taxon>
        <taxon>Pseudomonadati</taxon>
        <taxon>Acidobacteriota</taxon>
        <taxon>Terriglobia</taxon>
        <taxon>Terriglobales</taxon>
        <taxon>Acidobacteriaceae</taxon>
        <taxon>Edaphobacter</taxon>
    </lineage>
</organism>
<accession>A0A428MGU2</accession>
<dbReference type="RefSeq" id="WP_125484861.1">
    <property type="nucleotide sequence ID" value="NZ_RSDW01000001.1"/>
</dbReference>
<feature type="compositionally biased region" description="Pro residues" evidence="1">
    <location>
        <begin position="507"/>
        <end position="516"/>
    </location>
</feature>
<feature type="compositionally biased region" description="Polar residues" evidence="1">
    <location>
        <begin position="486"/>
        <end position="497"/>
    </location>
</feature>
<evidence type="ECO:0000313" key="3">
    <source>
        <dbReference type="Proteomes" id="UP000269669"/>
    </source>
</evidence>
<dbReference type="SUPFAM" id="SSF50969">
    <property type="entry name" value="YVTN repeat-like/Quinoprotein amine dehydrogenase"/>
    <property type="match status" value="1"/>
</dbReference>
<dbReference type="InterPro" id="IPR011044">
    <property type="entry name" value="Quino_amine_DH_bsu"/>
</dbReference>
<dbReference type="EMBL" id="RSDW01000001">
    <property type="protein sequence ID" value="RSL16221.1"/>
    <property type="molecule type" value="Genomic_DNA"/>
</dbReference>
<feature type="compositionally biased region" description="Polar residues" evidence="1">
    <location>
        <begin position="208"/>
        <end position="220"/>
    </location>
</feature>
<gene>
    <name evidence="2" type="ORF">EDE15_1732</name>
</gene>
<dbReference type="Proteomes" id="UP000269669">
    <property type="component" value="Unassembled WGS sequence"/>
</dbReference>
<keyword evidence="3" id="KW-1185">Reference proteome</keyword>
<sequence>MSVPAKNRASVQFRHGLALLLLSLITAPLFSKGPDPAIRIPLESMGFLPISPQFLLAGSSMYTLHFVDDKHLLITFTSRRLLKRIPNDPPEDRDRNVDAVLIEVPSGRVLARTGWRLHDHGQYLWSLGNGRFLLRIQETLTTFAPLANLTTGQPFLERPLITTDRRIAGILFSPDADLLIIETLSSSPLPSDSGTVSPIRSMFGGNPASGQSSSDQQQENGPNAVQINFFRVSMPVGNDEVRLRAAGESHARVPGRIPTTAAGYLAVLDQGRDHWAFDFNTYGGKVSELSPFDSSCRPSPLFVTRSEFIAFGCHGGHTPQTIGAFNLKGEEMWEQSLSDSYVAPSAVFAPATGRFALSRLITHGSIGDMDLPLPEFFGPQSIIVYQVDSGKQLLRVESLPVQRAGQNFSLSPDGMSFAVLHINEIDIYSLPPLTPKDQAAVKEAQTMGPKETEAPVSLSRSVTVSPSPSEAAAPPAGSPPPGLASNQANTGNASNSTPPNPAAQDPGAPPADPPPADNAAAPPSQQNRKPPSLFSPEAPHPDAPPSASPK</sequence>
<reference evidence="2 3" key="1">
    <citation type="submission" date="2018-12" db="EMBL/GenBank/DDBJ databases">
        <title>Sequencing of bacterial isolates from soil warming experiment in Harvard Forest, Massachusetts, USA.</title>
        <authorList>
            <person name="Deangelis K."/>
        </authorList>
    </citation>
    <scope>NUCLEOTIDE SEQUENCE [LARGE SCALE GENOMIC DNA]</scope>
    <source>
        <strain evidence="2 3">EB153</strain>
    </source>
</reference>
<evidence type="ECO:0000256" key="1">
    <source>
        <dbReference type="SAM" id="MobiDB-lite"/>
    </source>
</evidence>
<feature type="compositionally biased region" description="Low complexity" evidence="1">
    <location>
        <begin position="517"/>
        <end position="527"/>
    </location>
</feature>
<name>A0A428MGU2_9BACT</name>
<dbReference type="OrthoDB" id="107519at2"/>